<dbReference type="Gene3D" id="2.20.25.110">
    <property type="entry name" value="S-adenosyl-L-methionine-dependent methyltransferases"/>
    <property type="match status" value="1"/>
</dbReference>
<dbReference type="SUPFAM" id="SSF53335">
    <property type="entry name" value="S-adenosyl-L-methionine-dependent methyltransferases"/>
    <property type="match status" value="1"/>
</dbReference>
<dbReference type="Proteomes" id="UP001597368">
    <property type="component" value="Unassembled WGS sequence"/>
</dbReference>
<dbReference type="GO" id="GO:0008168">
    <property type="term" value="F:methyltransferase activity"/>
    <property type="evidence" value="ECO:0007669"/>
    <property type="project" value="UniProtKB-KW"/>
</dbReference>
<accession>A0ABW4T736</accession>
<dbReference type="InterPro" id="IPR029063">
    <property type="entry name" value="SAM-dependent_MTases_sf"/>
</dbReference>
<dbReference type="EMBL" id="JBHUFV010000051">
    <property type="protein sequence ID" value="MFD1936641.1"/>
    <property type="molecule type" value="Genomic_DNA"/>
</dbReference>
<evidence type="ECO:0000259" key="3">
    <source>
        <dbReference type="Pfam" id="PF13649"/>
    </source>
</evidence>
<dbReference type="GO" id="GO:0032259">
    <property type="term" value="P:methylation"/>
    <property type="evidence" value="ECO:0007669"/>
    <property type="project" value="UniProtKB-KW"/>
</dbReference>
<sequence>MALFYDRWMSGTPYECWRDFAHARFTEARIPVHDVLDLCCGTGTMTRMLSGYGYRMTGLDGSPAMLAVAHERTLPGTELIHAVLPAPGAIRADSFDGVMCCADSLNYLLEEGQFEAAVQMVAEGLRPGGVFVFDLTTRYALATATGTGDDREDLAYVWRTRHDPETGRCDYLISLFVPENGLYRRVCEQHTQRWFAHDEVRAALEAAGFRIVMVADDYGDQPPDERTLRETWVAEFTG</sequence>
<proteinExistence type="predicted"/>
<feature type="domain" description="Methyltransferase" evidence="3">
    <location>
        <begin position="35"/>
        <end position="129"/>
    </location>
</feature>
<protein>
    <submittedName>
        <fullName evidence="4">Class I SAM-dependent DNA methyltransferase</fullName>
    </submittedName>
</protein>
<dbReference type="PANTHER" id="PTHR43861">
    <property type="entry name" value="TRANS-ACONITATE 2-METHYLTRANSFERASE-RELATED"/>
    <property type="match status" value="1"/>
</dbReference>
<gene>
    <name evidence="4" type="ORF">ACFSKW_34730</name>
</gene>
<name>A0ABW4T736_9ACTN</name>
<dbReference type="RefSeq" id="WP_379577106.1">
    <property type="nucleotide sequence ID" value="NZ_JBHUFV010000051.1"/>
</dbReference>
<dbReference type="PANTHER" id="PTHR43861:SF1">
    <property type="entry name" value="TRANS-ACONITATE 2-METHYLTRANSFERASE"/>
    <property type="match status" value="1"/>
</dbReference>
<evidence type="ECO:0000256" key="2">
    <source>
        <dbReference type="ARBA" id="ARBA00022679"/>
    </source>
</evidence>
<keyword evidence="2" id="KW-0808">Transferase</keyword>
<organism evidence="4 5">
    <name type="scientific">Nonomuraea mangrovi</name>
    <dbReference type="NCBI Taxonomy" id="2316207"/>
    <lineage>
        <taxon>Bacteria</taxon>
        <taxon>Bacillati</taxon>
        <taxon>Actinomycetota</taxon>
        <taxon>Actinomycetes</taxon>
        <taxon>Streptosporangiales</taxon>
        <taxon>Streptosporangiaceae</taxon>
        <taxon>Nonomuraea</taxon>
    </lineage>
</organism>
<reference evidence="5" key="1">
    <citation type="journal article" date="2019" name="Int. J. Syst. Evol. Microbiol.">
        <title>The Global Catalogue of Microorganisms (GCM) 10K type strain sequencing project: providing services to taxonomists for standard genome sequencing and annotation.</title>
        <authorList>
            <consortium name="The Broad Institute Genomics Platform"/>
            <consortium name="The Broad Institute Genome Sequencing Center for Infectious Disease"/>
            <person name="Wu L."/>
            <person name="Ma J."/>
        </authorList>
    </citation>
    <scope>NUCLEOTIDE SEQUENCE [LARGE SCALE GENOMIC DNA]</scope>
    <source>
        <strain evidence="5">ICMP 6774ER</strain>
    </source>
</reference>
<keyword evidence="1 4" id="KW-0489">Methyltransferase</keyword>
<dbReference type="Gene3D" id="3.40.50.150">
    <property type="entry name" value="Vaccinia Virus protein VP39"/>
    <property type="match status" value="1"/>
</dbReference>
<dbReference type="Pfam" id="PF13649">
    <property type="entry name" value="Methyltransf_25"/>
    <property type="match status" value="1"/>
</dbReference>
<comment type="caution">
    <text evidence="4">The sequence shown here is derived from an EMBL/GenBank/DDBJ whole genome shotgun (WGS) entry which is preliminary data.</text>
</comment>
<evidence type="ECO:0000256" key="1">
    <source>
        <dbReference type="ARBA" id="ARBA00022603"/>
    </source>
</evidence>
<dbReference type="CDD" id="cd02440">
    <property type="entry name" value="AdoMet_MTases"/>
    <property type="match status" value="1"/>
</dbReference>
<keyword evidence="5" id="KW-1185">Reference proteome</keyword>
<evidence type="ECO:0000313" key="4">
    <source>
        <dbReference type="EMBL" id="MFD1936641.1"/>
    </source>
</evidence>
<dbReference type="InterPro" id="IPR041698">
    <property type="entry name" value="Methyltransf_25"/>
</dbReference>
<evidence type="ECO:0000313" key="5">
    <source>
        <dbReference type="Proteomes" id="UP001597368"/>
    </source>
</evidence>